<sequence>MTPAAGCPAGRTTPAGPGRRGVLTTAAVAGLGLGGCSLTTGSSTESAGSADTVTSGATAAGAATTEGVQPFRATRQPGIRGRVQPFAAFVAYDLAKGASATDVRRILRIWSDDIERLMSGRPPLTDPEPELARHTAGLTVTVGVGPRIVELVRGADAVPAWLGPLPAYPQIDKLEDRWSGGDLLLQICADSPTTLAHAQRRLTLGVRSMAETRWVQRGFREPLDTGEHLIGMRNLFGQVDGTIQPADDEPVFIGAGGPDWLRDGSSIVIRRIRMDLDKWEQVDRLGRENAMGRRLTDGAPLTGGAENDIPDVDAKDALGFPVIDPGAHVRRARATTNTERFLRRPYSYDDGTGEQVDAGLIFVAYCADPLAQFDPVQKRLAAKDLMNIWTTPIGSAVFAILPGPGDGESLGQALLA</sequence>
<evidence type="ECO:0000256" key="7">
    <source>
        <dbReference type="ARBA" id="ARBA00023004"/>
    </source>
</evidence>
<evidence type="ECO:0000259" key="10">
    <source>
        <dbReference type="Pfam" id="PF04261"/>
    </source>
</evidence>
<evidence type="ECO:0000313" key="13">
    <source>
        <dbReference type="Proteomes" id="UP000035763"/>
    </source>
</evidence>
<reference evidence="12 13" key="1">
    <citation type="journal article" date="2013" name="ISME J.">
        <title>A metabolic model for members of the genus Tetrasphaera involved in enhanced biological phosphorus removal.</title>
        <authorList>
            <person name="Kristiansen R."/>
            <person name="Nguyen H.T.T."/>
            <person name="Saunders A.M."/>
            <person name="Nielsen J.L."/>
            <person name="Wimmer R."/>
            <person name="Le V.Q."/>
            <person name="McIlroy S.J."/>
            <person name="Petrovski S."/>
            <person name="Seviour R.J."/>
            <person name="Calteau A."/>
            <person name="Nielsen K.L."/>
            <person name="Nielsen P.H."/>
        </authorList>
    </citation>
    <scope>NUCLEOTIDE SEQUENCE [LARGE SCALE GENOMIC DNA]</scope>
    <source>
        <strain evidence="12 13">Ben110</strain>
    </source>
</reference>
<organism evidence="12 13">
    <name type="scientific">Nostocoides australiense Ben110</name>
    <dbReference type="NCBI Taxonomy" id="1193182"/>
    <lineage>
        <taxon>Bacteria</taxon>
        <taxon>Bacillati</taxon>
        <taxon>Actinomycetota</taxon>
        <taxon>Actinomycetes</taxon>
        <taxon>Micrococcales</taxon>
        <taxon>Intrasporangiaceae</taxon>
        <taxon>Nostocoides</taxon>
    </lineage>
</organism>
<dbReference type="Pfam" id="PF20628">
    <property type="entry name" value="Dyp_perox_C"/>
    <property type="match status" value="1"/>
</dbReference>
<evidence type="ECO:0000256" key="1">
    <source>
        <dbReference type="ARBA" id="ARBA00001970"/>
    </source>
</evidence>
<keyword evidence="7" id="KW-0408">Iron</keyword>
<comment type="similarity">
    <text evidence="8">Belongs to the DyP-type peroxidase family.</text>
</comment>
<dbReference type="GO" id="GO:0005829">
    <property type="term" value="C:cytosol"/>
    <property type="evidence" value="ECO:0007669"/>
    <property type="project" value="TreeGrafter"/>
</dbReference>
<keyword evidence="4" id="KW-0479">Metal-binding</keyword>
<dbReference type="InterPro" id="IPR048328">
    <property type="entry name" value="Dyp_perox_C"/>
</dbReference>
<dbReference type="OrthoDB" id="9781066at2"/>
<keyword evidence="13" id="KW-1185">Reference proteome</keyword>
<dbReference type="AlphaFoldDB" id="W6K0E1"/>
<accession>W6K0E1</accession>
<keyword evidence="2 12" id="KW-0575">Peroxidase</keyword>
<dbReference type="RefSeq" id="WP_083433881.1">
    <property type="nucleotide sequence ID" value="NZ_HG764815.1"/>
</dbReference>
<dbReference type="Pfam" id="PF04261">
    <property type="entry name" value="Dyp_perox_N"/>
    <property type="match status" value="1"/>
</dbReference>
<dbReference type="InterPro" id="IPR011008">
    <property type="entry name" value="Dimeric_a/b-barrel"/>
</dbReference>
<feature type="domain" description="Dyp-type peroxidase C-terminal" evidence="11">
    <location>
        <begin position="233"/>
        <end position="403"/>
    </location>
</feature>
<comment type="caution">
    <text evidence="12">The sequence shown here is derived from an EMBL/GenBank/DDBJ whole genome shotgun (WGS) entry which is preliminary data.</text>
</comment>
<keyword evidence="3" id="KW-0349">Heme</keyword>
<dbReference type="SUPFAM" id="SSF54909">
    <property type="entry name" value="Dimeric alpha+beta barrel"/>
    <property type="match status" value="1"/>
</dbReference>
<evidence type="ECO:0000313" key="12">
    <source>
        <dbReference type="EMBL" id="CCH74455.1"/>
    </source>
</evidence>
<dbReference type="GO" id="GO:0004601">
    <property type="term" value="F:peroxidase activity"/>
    <property type="evidence" value="ECO:0007669"/>
    <property type="project" value="UniProtKB-KW"/>
</dbReference>
<dbReference type="GO" id="GO:0020037">
    <property type="term" value="F:heme binding"/>
    <property type="evidence" value="ECO:0007669"/>
    <property type="project" value="InterPro"/>
</dbReference>
<keyword evidence="5" id="KW-0732">Signal</keyword>
<proteinExistence type="inferred from homology"/>
<dbReference type="InterPro" id="IPR048327">
    <property type="entry name" value="Dyp_perox_N"/>
</dbReference>
<evidence type="ECO:0000259" key="11">
    <source>
        <dbReference type="Pfam" id="PF20628"/>
    </source>
</evidence>
<dbReference type="Proteomes" id="UP000035763">
    <property type="component" value="Unassembled WGS sequence"/>
</dbReference>
<feature type="domain" description="Dyp-type peroxidase N-terminal" evidence="10">
    <location>
        <begin position="76"/>
        <end position="220"/>
    </location>
</feature>
<feature type="region of interest" description="Disordered" evidence="9">
    <location>
        <begin position="1"/>
        <end position="20"/>
    </location>
</feature>
<dbReference type="PROSITE" id="PS51404">
    <property type="entry name" value="DYP_PEROXIDASE"/>
    <property type="match status" value="1"/>
</dbReference>
<dbReference type="NCBIfam" id="TIGR01413">
    <property type="entry name" value="Dyp_perox_fam"/>
    <property type="match status" value="1"/>
</dbReference>
<dbReference type="InterPro" id="IPR006314">
    <property type="entry name" value="Dyp_peroxidase"/>
</dbReference>
<evidence type="ECO:0000256" key="5">
    <source>
        <dbReference type="ARBA" id="ARBA00022729"/>
    </source>
</evidence>
<comment type="cofactor">
    <cofactor evidence="1">
        <name>heme b</name>
        <dbReference type="ChEBI" id="CHEBI:60344"/>
    </cofactor>
</comment>
<dbReference type="EMBL" id="CAJA01000388">
    <property type="protein sequence ID" value="CCH74455.1"/>
    <property type="molecule type" value="Genomic_DNA"/>
</dbReference>
<evidence type="ECO:0000256" key="2">
    <source>
        <dbReference type="ARBA" id="ARBA00022559"/>
    </source>
</evidence>
<dbReference type="PANTHER" id="PTHR30521">
    <property type="entry name" value="DEFERROCHELATASE/PEROXIDASE"/>
    <property type="match status" value="1"/>
</dbReference>
<gene>
    <name evidence="12" type="ORF">BN11_4480002</name>
</gene>
<protein>
    <submittedName>
        <fullName evidence="12">Dyp-type peroxidase family</fullName>
    </submittedName>
</protein>
<evidence type="ECO:0000256" key="8">
    <source>
        <dbReference type="ARBA" id="ARBA00025737"/>
    </source>
</evidence>
<evidence type="ECO:0000256" key="4">
    <source>
        <dbReference type="ARBA" id="ARBA00022723"/>
    </source>
</evidence>
<dbReference type="STRING" id="1193182.BN11_4480002"/>
<evidence type="ECO:0000256" key="3">
    <source>
        <dbReference type="ARBA" id="ARBA00022617"/>
    </source>
</evidence>
<evidence type="ECO:0000256" key="6">
    <source>
        <dbReference type="ARBA" id="ARBA00023002"/>
    </source>
</evidence>
<name>W6K0E1_9MICO</name>
<dbReference type="PANTHER" id="PTHR30521:SF4">
    <property type="entry name" value="DEFERROCHELATASE"/>
    <property type="match status" value="1"/>
</dbReference>
<dbReference type="GO" id="GO:0046872">
    <property type="term" value="F:metal ion binding"/>
    <property type="evidence" value="ECO:0007669"/>
    <property type="project" value="UniProtKB-KW"/>
</dbReference>
<keyword evidence="6" id="KW-0560">Oxidoreductase</keyword>
<evidence type="ECO:0000256" key="9">
    <source>
        <dbReference type="SAM" id="MobiDB-lite"/>
    </source>
</evidence>